<dbReference type="InterPro" id="IPR010750">
    <property type="entry name" value="SGF29_tudor-like_dom"/>
</dbReference>
<feature type="domain" description="SGF29 C-terminal" evidence="5">
    <location>
        <begin position="165"/>
        <end position="311"/>
    </location>
</feature>
<dbReference type="PROSITE" id="PS51518">
    <property type="entry name" value="SGF29_C"/>
    <property type="match status" value="1"/>
</dbReference>
<organism evidence="6 7">
    <name type="scientific">Intoshia linei</name>
    <dbReference type="NCBI Taxonomy" id="1819745"/>
    <lineage>
        <taxon>Eukaryota</taxon>
        <taxon>Metazoa</taxon>
        <taxon>Spiralia</taxon>
        <taxon>Lophotrochozoa</taxon>
        <taxon>Mesozoa</taxon>
        <taxon>Orthonectida</taxon>
        <taxon>Rhopaluridae</taxon>
        <taxon>Intoshia</taxon>
    </lineage>
</organism>
<evidence type="ECO:0000256" key="1">
    <source>
        <dbReference type="ARBA" id="ARBA00004123"/>
    </source>
</evidence>
<dbReference type="Gene3D" id="2.30.30.140">
    <property type="match status" value="2"/>
</dbReference>
<dbReference type="GO" id="GO:0005634">
    <property type="term" value="C:nucleus"/>
    <property type="evidence" value="ECO:0007669"/>
    <property type="project" value="UniProtKB-SubCell"/>
</dbReference>
<dbReference type="Proteomes" id="UP000078046">
    <property type="component" value="Unassembled WGS sequence"/>
</dbReference>
<keyword evidence="2" id="KW-0805">Transcription regulation</keyword>
<dbReference type="CDD" id="cd20393">
    <property type="entry name" value="Tudor_SGF29_rpt1"/>
    <property type="match status" value="1"/>
</dbReference>
<keyword evidence="7" id="KW-1185">Reference proteome</keyword>
<evidence type="ECO:0000313" key="6">
    <source>
        <dbReference type="EMBL" id="OAF69228.1"/>
    </source>
</evidence>
<keyword evidence="3" id="KW-0804">Transcription</keyword>
<dbReference type="InterPro" id="IPR047288">
    <property type="entry name" value="Tudor_SGF29_rpt1"/>
</dbReference>
<dbReference type="PANTHER" id="PTHR21539">
    <property type="entry name" value="SAGA-ASSOCIATED FACTOR 29"/>
    <property type="match status" value="1"/>
</dbReference>
<protein>
    <submittedName>
        <fullName evidence="6">Coiled-coil domain-containing protein</fullName>
    </submittedName>
</protein>
<sequence length="313" mass="35849">MKNMKRIRSNVSKSERPSKIRRIDSRNSTVFSKKDVKYNALSTSLLAFEELRRKHNADLMVINKVQDRFKPTLVSSLPRTKLYTIYQNTFNDTIEEINVIKVILEIINEIKQIQYGDTFDKKLKNIVRRTDLMKMLHLSAQNLPMWMGNLGEAPPPLCGAIPPTMEYIVSNGTQVAALISTPEETTNTNWILGTIINFTAQGTLYKYTVVDIDSEEKKGVYVVGKCKIIPLPKWRANPYSHPEALFPINDIVNALYPQTTCFYRAKVIKSPKHSMDDYTVSFEDITCKNGFSPPLPVPQRYVISLKVNKKRNN</sequence>
<evidence type="ECO:0000259" key="5">
    <source>
        <dbReference type="PROSITE" id="PS51518"/>
    </source>
</evidence>
<dbReference type="CDD" id="cd20394">
    <property type="entry name" value="Tudor_SGF29_rpt2"/>
    <property type="match status" value="1"/>
</dbReference>
<evidence type="ECO:0000256" key="3">
    <source>
        <dbReference type="ARBA" id="ARBA00023163"/>
    </source>
</evidence>
<dbReference type="OrthoDB" id="10265994at2759"/>
<gene>
    <name evidence="6" type="ORF">A3Q56_03004</name>
</gene>
<evidence type="ECO:0000313" key="7">
    <source>
        <dbReference type="Proteomes" id="UP000078046"/>
    </source>
</evidence>
<evidence type="ECO:0000256" key="2">
    <source>
        <dbReference type="ARBA" id="ARBA00023015"/>
    </source>
</evidence>
<dbReference type="InterPro" id="IPR047287">
    <property type="entry name" value="Tudor_SGF29_rpt2"/>
</dbReference>
<comment type="subcellular location">
    <subcellularLocation>
        <location evidence="1">Nucleus</location>
    </subcellularLocation>
</comment>
<accession>A0A177B4M5</accession>
<reference evidence="6 7" key="1">
    <citation type="submission" date="2016-04" db="EMBL/GenBank/DDBJ databases">
        <title>The genome of Intoshia linei affirms orthonectids as highly simplified spiralians.</title>
        <authorList>
            <person name="Mikhailov K.V."/>
            <person name="Slusarev G.S."/>
            <person name="Nikitin M.A."/>
            <person name="Logacheva M.D."/>
            <person name="Penin A."/>
            <person name="Aleoshin V."/>
            <person name="Panchin Y.V."/>
        </authorList>
    </citation>
    <scope>NUCLEOTIDE SEQUENCE [LARGE SCALE GENOMIC DNA]</scope>
    <source>
        <strain evidence="6">Intl2013</strain>
        <tissue evidence="6">Whole animal</tissue>
    </source>
</reference>
<dbReference type="InterPro" id="IPR037802">
    <property type="entry name" value="SGF29"/>
</dbReference>
<proteinExistence type="predicted"/>
<evidence type="ECO:0000256" key="4">
    <source>
        <dbReference type="ARBA" id="ARBA00023242"/>
    </source>
</evidence>
<dbReference type="Pfam" id="PF07039">
    <property type="entry name" value="SGF29_Tudor"/>
    <property type="match status" value="1"/>
</dbReference>
<dbReference type="AlphaFoldDB" id="A0A177B4M5"/>
<dbReference type="EMBL" id="LWCA01000316">
    <property type="protein sequence ID" value="OAF69228.1"/>
    <property type="molecule type" value="Genomic_DNA"/>
</dbReference>
<dbReference type="GO" id="GO:0000124">
    <property type="term" value="C:SAGA complex"/>
    <property type="evidence" value="ECO:0007669"/>
    <property type="project" value="InterPro"/>
</dbReference>
<name>A0A177B4M5_9BILA</name>
<dbReference type="PANTHER" id="PTHR21539:SF0">
    <property type="entry name" value="SAGA-ASSOCIATED FACTOR 29"/>
    <property type="match status" value="1"/>
</dbReference>
<comment type="caution">
    <text evidence="6">The sequence shown here is derived from an EMBL/GenBank/DDBJ whole genome shotgun (WGS) entry which is preliminary data.</text>
</comment>
<keyword evidence="4" id="KW-0539">Nucleus</keyword>